<evidence type="ECO:0000256" key="1">
    <source>
        <dbReference type="SAM" id="MobiDB-lite"/>
    </source>
</evidence>
<reference evidence="2" key="1">
    <citation type="submission" date="2023-10" db="EMBL/GenBank/DDBJ databases">
        <authorList>
            <person name="Chen Y."/>
            <person name="Shah S."/>
            <person name="Dougan E. K."/>
            <person name="Thang M."/>
            <person name="Chan C."/>
        </authorList>
    </citation>
    <scope>NUCLEOTIDE SEQUENCE [LARGE SCALE GENOMIC DNA]</scope>
</reference>
<dbReference type="Proteomes" id="UP001189429">
    <property type="component" value="Unassembled WGS sequence"/>
</dbReference>
<feature type="non-terminal residue" evidence="2">
    <location>
        <position position="132"/>
    </location>
</feature>
<gene>
    <name evidence="2" type="ORF">PCOR1329_LOCUS54384</name>
</gene>
<evidence type="ECO:0000313" key="3">
    <source>
        <dbReference type="Proteomes" id="UP001189429"/>
    </source>
</evidence>
<name>A0ABN9V3Q9_9DINO</name>
<proteinExistence type="predicted"/>
<dbReference type="EMBL" id="CAUYUJ010016646">
    <property type="protein sequence ID" value="CAK0867452.1"/>
    <property type="molecule type" value="Genomic_DNA"/>
</dbReference>
<comment type="caution">
    <text evidence="2">The sequence shown here is derived from an EMBL/GenBank/DDBJ whole genome shotgun (WGS) entry which is preliminary data.</text>
</comment>
<protein>
    <submittedName>
        <fullName evidence="2">Uncharacterized protein</fullName>
    </submittedName>
</protein>
<keyword evidence="3" id="KW-1185">Reference proteome</keyword>
<sequence>FMVEYAGVANFEVEGGSGKNAGTETKDVLVMCNLKCGFECLRMLDREAVAPRPLARGRAGSGRRSRTSWTASRIPWRRDSGSKARRFMFQRMPATEVFMHLADVHQVPGYPDAAQDAVWTPQEVAEVVLHEA</sequence>
<feature type="non-terminal residue" evidence="2">
    <location>
        <position position="1"/>
    </location>
</feature>
<feature type="region of interest" description="Disordered" evidence="1">
    <location>
        <begin position="53"/>
        <end position="75"/>
    </location>
</feature>
<organism evidence="2 3">
    <name type="scientific">Prorocentrum cordatum</name>
    <dbReference type="NCBI Taxonomy" id="2364126"/>
    <lineage>
        <taxon>Eukaryota</taxon>
        <taxon>Sar</taxon>
        <taxon>Alveolata</taxon>
        <taxon>Dinophyceae</taxon>
        <taxon>Prorocentrales</taxon>
        <taxon>Prorocentraceae</taxon>
        <taxon>Prorocentrum</taxon>
    </lineage>
</organism>
<accession>A0ABN9V3Q9</accession>
<evidence type="ECO:0000313" key="2">
    <source>
        <dbReference type="EMBL" id="CAK0867452.1"/>
    </source>
</evidence>